<sequence length="105" mass="12646">MQVKEKGFLMQDQGLQEEEKELEKKIVQEKRYNSQILKYNVGNELVQNEQNIIFVKSKLNMSNFQIEEEYDQMEMEGEIMGSEYIQFYNFLQQQIITIPIQLKEN</sequence>
<reference evidence="1 2" key="1">
    <citation type="journal article" date="2015" name="Sci. Rep.">
        <title>Genome of the facultative scuticociliatosis pathogen Pseudocohnilembus persalinus provides insight into its virulence through horizontal gene transfer.</title>
        <authorList>
            <person name="Xiong J."/>
            <person name="Wang G."/>
            <person name="Cheng J."/>
            <person name="Tian M."/>
            <person name="Pan X."/>
            <person name="Warren A."/>
            <person name="Jiang C."/>
            <person name="Yuan D."/>
            <person name="Miao W."/>
        </authorList>
    </citation>
    <scope>NUCLEOTIDE SEQUENCE [LARGE SCALE GENOMIC DNA]</scope>
    <source>
        <strain evidence="1">36N120E</strain>
    </source>
</reference>
<protein>
    <submittedName>
        <fullName evidence="1">Uncharacterized protein</fullName>
    </submittedName>
</protein>
<name>A0A0V0QIH6_PSEPJ</name>
<organism evidence="1 2">
    <name type="scientific">Pseudocohnilembus persalinus</name>
    <name type="common">Ciliate</name>
    <dbReference type="NCBI Taxonomy" id="266149"/>
    <lineage>
        <taxon>Eukaryota</taxon>
        <taxon>Sar</taxon>
        <taxon>Alveolata</taxon>
        <taxon>Ciliophora</taxon>
        <taxon>Intramacronucleata</taxon>
        <taxon>Oligohymenophorea</taxon>
        <taxon>Scuticociliatia</taxon>
        <taxon>Philasterida</taxon>
        <taxon>Pseudocohnilembidae</taxon>
        <taxon>Pseudocohnilembus</taxon>
    </lineage>
</organism>
<evidence type="ECO:0000313" key="1">
    <source>
        <dbReference type="EMBL" id="KRX01975.1"/>
    </source>
</evidence>
<proteinExistence type="predicted"/>
<dbReference type="AlphaFoldDB" id="A0A0V0QIH6"/>
<accession>A0A0V0QIH6</accession>
<comment type="caution">
    <text evidence="1">The sequence shown here is derived from an EMBL/GenBank/DDBJ whole genome shotgun (WGS) entry which is preliminary data.</text>
</comment>
<gene>
    <name evidence="1" type="ORF">PPERSA_07620</name>
</gene>
<evidence type="ECO:0000313" key="2">
    <source>
        <dbReference type="Proteomes" id="UP000054937"/>
    </source>
</evidence>
<dbReference type="Proteomes" id="UP000054937">
    <property type="component" value="Unassembled WGS sequence"/>
</dbReference>
<dbReference type="EMBL" id="LDAU01000159">
    <property type="protein sequence ID" value="KRX01975.1"/>
    <property type="molecule type" value="Genomic_DNA"/>
</dbReference>
<dbReference type="InParanoid" id="A0A0V0QIH6"/>
<keyword evidence="2" id="KW-1185">Reference proteome</keyword>